<dbReference type="InterPro" id="IPR001650">
    <property type="entry name" value="Helicase_C-like"/>
</dbReference>
<evidence type="ECO:0000256" key="2">
    <source>
        <dbReference type="ARBA" id="ARBA00022801"/>
    </source>
</evidence>
<dbReference type="Pfam" id="PF00271">
    <property type="entry name" value="Helicase_C"/>
    <property type="match status" value="1"/>
</dbReference>
<dbReference type="InterPro" id="IPR014001">
    <property type="entry name" value="Helicase_ATP-bd"/>
</dbReference>
<evidence type="ECO:0000259" key="6">
    <source>
        <dbReference type="PROSITE" id="PS51192"/>
    </source>
</evidence>
<dbReference type="InterPro" id="IPR027417">
    <property type="entry name" value="P-loop_NTPase"/>
</dbReference>
<feature type="domain" description="Helicase ATP-binding" evidence="6">
    <location>
        <begin position="143"/>
        <end position="299"/>
    </location>
</feature>
<dbReference type="InterPro" id="IPR011545">
    <property type="entry name" value="DEAD/DEAH_box_helicase_dom"/>
</dbReference>
<evidence type="ECO:0000313" key="9">
    <source>
        <dbReference type="Proteomes" id="UP001432322"/>
    </source>
</evidence>
<dbReference type="SMART" id="SM00487">
    <property type="entry name" value="DEXDc"/>
    <property type="match status" value="1"/>
</dbReference>
<dbReference type="Gene3D" id="3.40.50.300">
    <property type="entry name" value="P-loop containing nucleotide triphosphate hydrolases"/>
    <property type="match status" value="2"/>
</dbReference>
<evidence type="ECO:0000256" key="1">
    <source>
        <dbReference type="ARBA" id="ARBA00022741"/>
    </source>
</evidence>
<dbReference type="PROSITE" id="PS51192">
    <property type="entry name" value="HELICASE_ATP_BIND_1"/>
    <property type="match status" value="1"/>
</dbReference>
<name>A0AAV5V225_9BILA</name>
<dbReference type="AlphaFoldDB" id="A0AAV5V225"/>
<evidence type="ECO:0000256" key="3">
    <source>
        <dbReference type="ARBA" id="ARBA00022806"/>
    </source>
</evidence>
<dbReference type="Proteomes" id="UP001432322">
    <property type="component" value="Unassembled WGS sequence"/>
</dbReference>
<evidence type="ECO:0000256" key="4">
    <source>
        <dbReference type="ARBA" id="ARBA00022840"/>
    </source>
</evidence>
<dbReference type="GO" id="GO:0003676">
    <property type="term" value="F:nucleic acid binding"/>
    <property type="evidence" value="ECO:0007669"/>
    <property type="project" value="InterPro"/>
</dbReference>
<feature type="non-terminal residue" evidence="8">
    <location>
        <position position="517"/>
    </location>
</feature>
<dbReference type="GO" id="GO:0004386">
    <property type="term" value="F:helicase activity"/>
    <property type="evidence" value="ECO:0007669"/>
    <property type="project" value="UniProtKB-KW"/>
</dbReference>
<dbReference type="InterPro" id="IPR050699">
    <property type="entry name" value="RNA-DNA_Helicase"/>
</dbReference>
<dbReference type="GO" id="GO:0005634">
    <property type="term" value="C:nucleus"/>
    <property type="evidence" value="ECO:0007669"/>
    <property type="project" value="TreeGrafter"/>
</dbReference>
<dbReference type="FunFam" id="3.40.50.300:FF:000083">
    <property type="entry name" value="ATP-dependent RNA helicase DOB1"/>
    <property type="match status" value="1"/>
</dbReference>
<feature type="compositionally biased region" description="Basic and acidic residues" evidence="5">
    <location>
        <begin position="66"/>
        <end position="85"/>
    </location>
</feature>
<feature type="domain" description="Helicase C-terminal" evidence="7">
    <location>
        <begin position="396"/>
        <end position="517"/>
    </location>
</feature>
<feature type="compositionally biased region" description="Polar residues" evidence="5">
    <location>
        <begin position="29"/>
        <end position="39"/>
    </location>
</feature>
<dbReference type="CDD" id="cd18795">
    <property type="entry name" value="SF2_C_Ski2"/>
    <property type="match status" value="1"/>
</dbReference>
<dbReference type="EMBL" id="BTSY01000002">
    <property type="protein sequence ID" value="GMT13429.1"/>
    <property type="molecule type" value="Genomic_DNA"/>
</dbReference>
<dbReference type="Pfam" id="PF00270">
    <property type="entry name" value="DEAD"/>
    <property type="match status" value="1"/>
</dbReference>
<feature type="compositionally biased region" description="Acidic residues" evidence="5">
    <location>
        <begin position="19"/>
        <end position="28"/>
    </location>
</feature>
<keyword evidence="1" id="KW-0547">Nucleotide-binding</keyword>
<proteinExistence type="predicted"/>
<feature type="region of interest" description="Disordered" evidence="5">
    <location>
        <begin position="19"/>
        <end position="39"/>
    </location>
</feature>
<evidence type="ECO:0000259" key="7">
    <source>
        <dbReference type="PROSITE" id="PS51194"/>
    </source>
</evidence>
<protein>
    <recommendedName>
        <fullName evidence="10">Helicase</fullName>
    </recommendedName>
</protein>
<evidence type="ECO:0000256" key="5">
    <source>
        <dbReference type="SAM" id="MobiDB-lite"/>
    </source>
</evidence>
<evidence type="ECO:0000313" key="8">
    <source>
        <dbReference type="EMBL" id="GMT13429.1"/>
    </source>
</evidence>
<keyword evidence="9" id="KW-1185">Reference proteome</keyword>
<comment type="caution">
    <text evidence="8">The sequence shown here is derived from an EMBL/GenBank/DDBJ whole genome shotgun (WGS) entry which is preliminary data.</text>
</comment>
<dbReference type="PANTHER" id="PTHR12131:SF7">
    <property type="entry name" value="EXOSOME RNA HELICASE MTR4"/>
    <property type="match status" value="1"/>
</dbReference>
<keyword evidence="2" id="KW-0378">Hydrolase</keyword>
<gene>
    <name evidence="8" type="ORF">PFISCL1PPCAC_4726</name>
</gene>
<accession>A0AAV5V225</accession>
<dbReference type="GO" id="GO:0000460">
    <property type="term" value="P:maturation of 5.8S rRNA"/>
    <property type="evidence" value="ECO:0007669"/>
    <property type="project" value="TreeGrafter"/>
</dbReference>
<dbReference type="SUPFAM" id="SSF52540">
    <property type="entry name" value="P-loop containing nucleoside triphosphate hydrolases"/>
    <property type="match status" value="1"/>
</dbReference>
<dbReference type="GO" id="GO:0005524">
    <property type="term" value="F:ATP binding"/>
    <property type="evidence" value="ECO:0007669"/>
    <property type="project" value="UniProtKB-KW"/>
</dbReference>
<sequence length="517" mass="57753">MDDDFIAARVPYVDLEAEEGECMEEEDQPSNAMQKLESHSIQEQVDNLLNRLFSEITPSSAYSFPHPDDEGKHNGEAETNAEEDRFSEEVINSTEVREVRRVTNSIHDVVIPRGSEAPVLRMSNATPAMHFDFALDPFQQSAIQVVENNQSLLVAAHTSAGKTAIAKYAMAQSLLNGKYCIYTSPIKALSNQKYRELQTEFVNVGIMTGDVSINTKAAIQVMTTEVMRNMIYKGAEFLSNVEWVIFDEIHYMSDEERGVVWEESICLLPAYCRLMFLSATVPNALQFAGWICTLKKAPIHVISTEKRPVPIAHYILPVGTESIFEIVTQSGAFCADKLAEGMHAMEKGLQVERQEKKRSLKDSTMISLTRTLAERDLLSCVVFSFSRADCEHYATAIKDIDMNTDEDKSRVRGLFHNAIDLLSDDDKKLSQIQNLLPLLERGIAVHHSGLLPVVKETIELLFAMGLIKMLFATETFAMGVNVPARAVVFTSARKFDGKSSRLLTASEYSQMSGRAGR</sequence>
<keyword evidence="3" id="KW-0347">Helicase</keyword>
<dbReference type="PANTHER" id="PTHR12131">
    <property type="entry name" value="ATP-DEPENDENT RNA AND DNA HELICASE"/>
    <property type="match status" value="1"/>
</dbReference>
<organism evidence="8 9">
    <name type="scientific">Pristionchus fissidentatus</name>
    <dbReference type="NCBI Taxonomy" id="1538716"/>
    <lineage>
        <taxon>Eukaryota</taxon>
        <taxon>Metazoa</taxon>
        <taxon>Ecdysozoa</taxon>
        <taxon>Nematoda</taxon>
        <taxon>Chromadorea</taxon>
        <taxon>Rhabditida</taxon>
        <taxon>Rhabditina</taxon>
        <taxon>Diplogasteromorpha</taxon>
        <taxon>Diplogasteroidea</taxon>
        <taxon>Neodiplogasteridae</taxon>
        <taxon>Pristionchus</taxon>
    </lineage>
</organism>
<dbReference type="GO" id="GO:0016787">
    <property type="term" value="F:hydrolase activity"/>
    <property type="evidence" value="ECO:0007669"/>
    <property type="project" value="UniProtKB-KW"/>
</dbReference>
<keyword evidence="4" id="KW-0067">ATP-binding</keyword>
<feature type="region of interest" description="Disordered" evidence="5">
    <location>
        <begin position="59"/>
        <end position="85"/>
    </location>
</feature>
<dbReference type="PROSITE" id="PS51194">
    <property type="entry name" value="HELICASE_CTER"/>
    <property type="match status" value="1"/>
</dbReference>
<reference evidence="8" key="1">
    <citation type="submission" date="2023-10" db="EMBL/GenBank/DDBJ databases">
        <title>Genome assembly of Pristionchus species.</title>
        <authorList>
            <person name="Yoshida K."/>
            <person name="Sommer R.J."/>
        </authorList>
    </citation>
    <scope>NUCLEOTIDE SEQUENCE</scope>
    <source>
        <strain evidence="8">RS5133</strain>
    </source>
</reference>
<evidence type="ECO:0008006" key="10">
    <source>
        <dbReference type="Google" id="ProtNLM"/>
    </source>
</evidence>
<dbReference type="SMART" id="SM00490">
    <property type="entry name" value="HELICc"/>
    <property type="match status" value="1"/>
</dbReference>